<reference evidence="2 3" key="1">
    <citation type="submission" date="2016-11" db="EMBL/GenBank/DDBJ databases">
        <authorList>
            <person name="Jaros S."/>
            <person name="Januszkiewicz K."/>
            <person name="Wedrychowicz H."/>
        </authorList>
    </citation>
    <scope>NUCLEOTIDE SEQUENCE [LARGE SCALE GENOMIC DNA]</scope>
    <source>
        <strain evidence="2 3">DSM 15970</strain>
    </source>
</reference>
<evidence type="ECO:0000313" key="3">
    <source>
        <dbReference type="Proteomes" id="UP000184342"/>
    </source>
</evidence>
<evidence type="ECO:0008006" key="4">
    <source>
        <dbReference type="Google" id="ProtNLM"/>
    </source>
</evidence>
<keyword evidence="3" id="KW-1185">Reference proteome</keyword>
<feature type="region of interest" description="Disordered" evidence="1">
    <location>
        <begin position="16"/>
        <end position="87"/>
    </location>
</feature>
<evidence type="ECO:0000256" key="1">
    <source>
        <dbReference type="SAM" id="MobiDB-lite"/>
    </source>
</evidence>
<name>A0A1M6B2Z0_9FIRM</name>
<dbReference type="OrthoDB" id="2055323at2"/>
<sequence length="185" mass="20992">MKEMNQLMKYKLQFFAEDTDNKDGEGAGGTDDGDQEDEQSEKKFTQADIDKAVRDRLAREKKKAEKKPESDKPEDKPADKGTEENKKLTALEEKVLCYDHDIAKEYTKEAIALAKAYVDEDTDMDEAIEKVVKKFPVFQKGYKADSDDEESEGSKGSWGERQKGKSNKVDPVEEAFLKRNPGIKL</sequence>
<evidence type="ECO:0000313" key="2">
    <source>
        <dbReference type="EMBL" id="SHI42968.1"/>
    </source>
</evidence>
<dbReference type="Proteomes" id="UP000184342">
    <property type="component" value="Unassembled WGS sequence"/>
</dbReference>
<dbReference type="EMBL" id="FQYT01000003">
    <property type="protein sequence ID" value="SHI42968.1"/>
    <property type="molecule type" value="Genomic_DNA"/>
</dbReference>
<dbReference type="STRING" id="1122934.SAMN02745691_00243"/>
<protein>
    <recommendedName>
        <fullName evidence="4">Phage minor structural protein GP20</fullName>
    </recommendedName>
</protein>
<gene>
    <name evidence="2" type="ORF">SAMN02745691_00243</name>
</gene>
<organism evidence="2 3">
    <name type="scientific">Parasporobacterium paucivorans DSM 15970</name>
    <dbReference type="NCBI Taxonomy" id="1122934"/>
    <lineage>
        <taxon>Bacteria</taxon>
        <taxon>Bacillati</taxon>
        <taxon>Bacillota</taxon>
        <taxon>Clostridia</taxon>
        <taxon>Lachnospirales</taxon>
        <taxon>Lachnospiraceae</taxon>
        <taxon>Parasporobacterium</taxon>
    </lineage>
</organism>
<feature type="region of interest" description="Disordered" evidence="1">
    <location>
        <begin position="142"/>
        <end position="185"/>
    </location>
</feature>
<dbReference type="RefSeq" id="WP_073992547.1">
    <property type="nucleotide sequence ID" value="NZ_FQYT01000003.1"/>
</dbReference>
<feature type="compositionally biased region" description="Basic and acidic residues" evidence="1">
    <location>
        <begin position="158"/>
        <end position="177"/>
    </location>
</feature>
<proteinExistence type="predicted"/>
<feature type="compositionally biased region" description="Basic and acidic residues" evidence="1">
    <location>
        <begin position="40"/>
        <end position="87"/>
    </location>
</feature>
<accession>A0A1M6B2Z0</accession>
<dbReference type="AlphaFoldDB" id="A0A1M6B2Z0"/>